<comment type="caution">
    <text evidence="1">The sequence shown here is derived from an EMBL/GenBank/DDBJ whole genome shotgun (WGS) entry which is preliminary data.</text>
</comment>
<keyword evidence="2" id="KW-1185">Reference proteome</keyword>
<proteinExistence type="predicted"/>
<dbReference type="Proteomes" id="UP000805193">
    <property type="component" value="Unassembled WGS sequence"/>
</dbReference>
<evidence type="ECO:0000313" key="2">
    <source>
        <dbReference type="Proteomes" id="UP000805193"/>
    </source>
</evidence>
<evidence type="ECO:0000313" key="1">
    <source>
        <dbReference type="EMBL" id="KAG0424092.1"/>
    </source>
</evidence>
<name>A0AC60PSL6_IXOPE</name>
<organism evidence="1 2">
    <name type="scientific">Ixodes persulcatus</name>
    <name type="common">Taiga tick</name>
    <dbReference type="NCBI Taxonomy" id="34615"/>
    <lineage>
        <taxon>Eukaryota</taxon>
        <taxon>Metazoa</taxon>
        <taxon>Ecdysozoa</taxon>
        <taxon>Arthropoda</taxon>
        <taxon>Chelicerata</taxon>
        <taxon>Arachnida</taxon>
        <taxon>Acari</taxon>
        <taxon>Parasitiformes</taxon>
        <taxon>Ixodida</taxon>
        <taxon>Ixodoidea</taxon>
        <taxon>Ixodidae</taxon>
        <taxon>Ixodinae</taxon>
        <taxon>Ixodes</taxon>
    </lineage>
</organism>
<dbReference type="EMBL" id="JABSTQ010010015">
    <property type="protein sequence ID" value="KAG0424092.1"/>
    <property type="molecule type" value="Genomic_DNA"/>
</dbReference>
<accession>A0AC60PSL6</accession>
<protein>
    <submittedName>
        <fullName evidence="1">Uncharacterized protein</fullName>
    </submittedName>
</protein>
<gene>
    <name evidence="1" type="ORF">HPB47_000151</name>
</gene>
<sequence length="1766" mass="197615">MDVQVIGEDITPEEVTAEMAGWRTARSRRPDKKRGQNSSHDDPPQSQDSRSRSNTRKNVKSQLLKAGRMPQLPKNEIKIIVRPKGALNIPKVGSPTVTAAIFQATQLSPEESQDDTICSNVQQNIVVISTPRPHNADRYVRMKSIHVNGVTHEVNAYEAAPDNTTKGVIRGIPLTDSAQEIDANLINARNPLALAAKRIGSTTTIVIAFDGPSVPHLVRYGATLIPCCLGCGARNPDQDHQCTLKCALCGGPHPTADKGCTAKYKTPYVIRKSLWEQRTAQQSVPQPGDFPPIDTNHRSRSRSRPRAGRSRSRSRSTPRGRQTSEKRLPPPEPRQNHQQQQPGPGPQPDQQQQVSWADRVSLPTKPQHKDSGRSALELQLAQIQSVLNQVLQESRNLKAEIAQLKTEKVKGRSRTPSITSGRTPTPPPLPHAQIASVAAEGPVVTEPPQKRKAEENPQPRDELLESLTELVKAQFDALNSKIELLGQRMDRIELRTTAIESTFAESRPAAAGPIKSTKPYQRPAAAEKIIPSSKKEGSLFVLNLYSSPKQRQRFGPLLCKTLDIAKRNTVVVVGDFNAPHPAWGYRRSSVKGRSLWADAQHVGLTLVTDPQQPTRTGNSVSIDTTPDPKWVNTQKDLGRDHFIIATTLNTGPTKKRGRKLTMVDWDTFRQIQGSERESEHEDEHEEARNSTTYATTITDIEQWTPQLHRAVKQAMKEIPEEAGLETADSKLLHLWEARDSLQEKWRGQRLNRNLRRRIARLDRDIEDHANRLDRQQWESTCSSMEGQLGLRKTWNLLRCLLDPDSSKTLQRQNLNKITHTYNGTDKELLHEMRKWYIGTTTRETQEDYTGRDNPTLDEEITEAEVRAEILRLRTKSAPGPDGITNKTLRNLNDESIEAITRYMNECWERGEIPQQWKTAQVVMIPKPGKKLQIENLRPISLTSCVGKLMEHVVLTRLNNHMEDRGLYPHTMIGFRPQLSTQDVMLQIKHQILDARGRTAGLKAILGLDLTKAFDNVTHKAVLENLRDLGVGRKAYTYVRDFLSNRTAKLSIGDIKSEEIELGSRGTPQGSVLSPFLFNVAMIGLPKILDKIKGLNHSLYADDVTLWVTSGSEAQIEETLQRAAEAVDRYATERGLSCSPQKSELLLVYPTTRKQYGGAPSITIKANGDAIPIVDQIKCRPSSLAEYVYVTPYLVFGAAEKRKMEGLIRRAYKQAIGVPITTPNNKLLELGLHNTLDEVVEAHTIAQYERLTQSPTGRHILKKLNTHYESQNEAKGDIPKSIRRDLKIPPLPKNMHPEYHKERREARARNMERIYQDAEDPLVSGTVASDNPETAEEAAIALAVASTKAKIIISDSKIAIQNFAKGRISSEALKILRTYGDHHQQRQRGTIQIIWAPAHSSLPGNEAAHTVARGLTRRASEPAQPGTRGDRMFTYREITNHYRLGRARYPPAQPELTKKQAVAWRLLQTNMYPNPVSCSRFYPGERHRPLMAEKSKTASIGRPYLLSSDPQDQVWATRLAEEAAGVQEISAPLVSGTVATDNPETAEEAAIALAVASTKAKIIISDSKIAIQNFAKGRISSEALKILRTYGDHHQQRQRGTIQIIWAPAHSSLPGNEAAHTVARGLTRRASEPAQPGTRGDRMFTYREITNHYRLGRARYPPAQPELTKKQAVAWRLLQTNMYPNPVSCSRFYPGEFENTCKFCKKKADLPHILWACSQAAPTIDGRKIQDREHWEALLLSSDPQDQVWATRLAEEAAGVQEISAVF</sequence>
<reference evidence="1 2" key="1">
    <citation type="journal article" date="2020" name="Cell">
        <title>Large-Scale Comparative Analyses of Tick Genomes Elucidate Their Genetic Diversity and Vector Capacities.</title>
        <authorList>
            <consortium name="Tick Genome and Microbiome Consortium (TIGMIC)"/>
            <person name="Jia N."/>
            <person name="Wang J."/>
            <person name="Shi W."/>
            <person name="Du L."/>
            <person name="Sun Y."/>
            <person name="Zhan W."/>
            <person name="Jiang J.F."/>
            <person name="Wang Q."/>
            <person name="Zhang B."/>
            <person name="Ji P."/>
            <person name="Bell-Sakyi L."/>
            <person name="Cui X.M."/>
            <person name="Yuan T.T."/>
            <person name="Jiang B.G."/>
            <person name="Yang W.F."/>
            <person name="Lam T.T."/>
            <person name="Chang Q.C."/>
            <person name="Ding S.J."/>
            <person name="Wang X.J."/>
            <person name="Zhu J.G."/>
            <person name="Ruan X.D."/>
            <person name="Zhao L."/>
            <person name="Wei J.T."/>
            <person name="Ye R.Z."/>
            <person name="Que T.C."/>
            <person name="Du C.H."/>
            <person name="Zhou Y.H."/>
            <person name="Cheng J.X."/>
            <person name="Dai P.F."/>
            <person name="Guo W.B."/>
            <person name="Han X.H."/>
            <person name="Huang E.J."/>
            <person name="Li L.F."/>
            <person name="Wei W."/>
            <person name="Gao Y.C."/>
            <person name="Liu J.Z."/>
            <person name="Shao H.Z."/>
            <person name="Wang X."/>
            <person name="Wang C.C."/>
            <person name="Yang T.C."/>
            <person name="Huo Q.B."/>
            <person name="Li W."/>
            <person name="Chen H.Y."/>
            <person name="Chen S.E."/>
            <person name="Zhou L.G."/>
            <person name="Ni X.B."/>
            <person name="Tian J.H."/>
            <person name="Sheng Y."/>
            <person name="Liu T."/>
            <person name="Pan Y.S."/>
            <person name="Xia L.Y."/>
            <person name="Li J."/>
            <person name="Zhao F."/>
            <person name="Cao W.C."/>
        </authorList>
    </citation>
    <scope>NUCLEOTIDE SEQUENCE [LARGE SCALE GENOMIC DNA]</scope>
    <source>
        <strain evidence="1">Iper-2018</strain>
    </source>
</reference>